<dbReference type="InterPro" id="IPR035980">
    <property type="entry name" value="Ribosomal_bS6_sf"/>
</dbReference>
<comment type="caution">
    <text evidence="9">The sequence shown here is derived from an EMBL/GenBank/DDBJ whole genome shotgun (WGS) entry which is preliminary data.</text>
</comment>
<dbReference type="GO" id="GO:1990904">
    <property type="term" value="C:ribonucleoprotein complex"/>
    <property type="evidence" value="ECO:0007669"/>
    <property type="project" value="UniProtKB-KW"/>
</dbReference>
<dbReference type="EMBL" id="MJIE01000001">
    <property type="protein sequence ID" value="OLR56032.1"/>
    <property type="molecule type" value="Genomic_DNA"/>
</dbReference>
<evidence type="ECO:0000256" key="8">
    <source>
        <dbReference type="HAMAP-Rule" id="MF_00360"/>
    </source>
</evidence>
<keyword evidence="3 8" id="KW-0694">RNA-binding</keyword>
<dbReference type="InterPro" id="IPR020814">
    <property type="entry name" value="Ribosomal_S6_plastid/chlpt"/>
</dbReference>
<dbReference type="Proteomes" id="UP000187404">
    <property type="component" value="Unassembled WGS sequence"/>
</dbReference>
<sequence length="96" mass="11082">MTNYELMFIINPTLEEEKKNAVVEKVTGIITNGGGEVSKTDVWGMRKLAYPIEKKEEGYYVVLEFQAAPELPKELNRRLRISDDVMRHLVINKDAR</sequence>
<dbReference type="CDD" id="cd00473">
    <property type="entry name" value="bS6"/>
    <property type="match status" value="1"/>
</dbReference>
<dbReference type="AlphaFoldDB" id="A0A1Q9JII0"/>
<reference evidence="9 10" key="1">
    <citation type="journal article" date="2016" name="Appl. Environ. Microbiol.">
        <title>Function and Phylogeny of Bacterial Butyryl Coenzyme A:Acetate Transferases and Their Diversity in the Proximal Colon of Swine.</title>
        <authorList>
            <person name="Trachsel J."/>
            <person name="Bayles D.O."/>
            <person name="Looft T."/>
            <person name="Levine U.Y."/>
            <person name="Allen H.K."/>
        </authorList>
    </citation>
    <scope>NUCLEOTIDE SEQUENCE [LARGE SCALE GENOMIC DNA]</scope>
    <source>
        <strain evidence="9 10">68-3-10</strain>
    </source>
</reference>
<keyword evidence="10" id="KW-1185">Reference proteome</keyword>
<dbReference type="GO" id="GO:0003735">
    <property type="term" value="F:structural constituent of ribosome"/>
    <property type="evidence" value="ECO:0007669"/>
    <property type="project" value="InterPro"/>
</dbReference>
<evidence type="ECO:0000256" key="3">
    <source>
        <dbReference type="ARBA" id="ARBA00022884"/>
    </source>
</evidence>
<proteinExistence type="inferred from homology"/>
<dbReference type="GO" id="GO:0005840">
    <property type="term" value="C:ribosome"/>
    <property type="evidence" value="ECO:0007669"/>
    <property type="project" value="UniProtKB-KW"/>
</dbReference>
<name>A0A1Q9JII0_9FIRM</name>
<dbReference type="GO" id="GO:0005737">
    <property type="term" value="C:cytoplasm"/>
    <property type="evidence" value="ECO:0007669"/>
    <property type="project" value="UniProtKB-ARBA"/>
</dbReference>
<evidence type="ECO:0000256" key="6">
    <source>
        <dbReference type="ARBA" id="ARBA00035104"/>
    </source>
</evidence>
<evidence type="ECO:0000256" key="4">
    <source>
        <dbReference type="ARBA" id="ARBA00022980"/>
    </source>
</evidence>
<evidence type="ECO:0000256" key="1">
    <source>
        <dbReference type="ARBA" id="ARBA00009512"/>
    </source>
</evidence>
<dbReference type="InterPro" id="IPR014717">
    <property type="entry name" value="Transl_elong_EF1B/ribsomal_bS6"/>
</dbReference>
<dbReference type="STRING" id="1261640.BHK98_08135"/>
<organism evidence="9 10">
    <name type="scientific">Hornefia porci</name>
    <dbReference type="NCBI Taxonomy" id="2652292"/>
    <lineage>
        <taxon>Bacteria</taxon>
        <taxon>Bacillati</taxon>
        <taxon>Bacillota</taxon>
        <taxon>Clostridia</taxon>
        <taxon>Peptostreptococcales</taxon>
        <taxon>Anaerovoracaceae</taxon>
        <taxon>Hornefia</taxon>
    </lineage>
</organism>
<gene>
    <name evidence="8" type="primary">rpsF</name>
    <name evidence="9" type="ORF">BHK98_08135</name>
</gene>
<dbReference type="HAMAP" id="MF_00360">
    <property type="entry name" value="Ribosomal_bS6"/>
    <property type="match status" value="1"/>
</dbReference>
<dbReference type="InterPro" id="IPR000529">
    <property type="entry name" value="Ribosomal_bS6"/>
</dbReference>
<dbReference type="PANTHER" id="PTHR21011:SF1">
    <property type="entry name" value="SMALL RIBOSOMAL SUBUNIT PROTEIN BS6M"/>
    <property type="match status" value="1"/>
</dbReference>
<keyword evidence="2 8" id="KW-0699">rRNA-binding</keyword>
<dbReference type="Pfam" id="PF01250">
    <property type="entry name" value="Ribosomal_S6"/>
    <property type="match status" value="1"/>
</dbReference>
<dbReference type="GO" id="GO:0070181">
    <property type="term" value="F:small ribosomal subunit rRNA binding"/>
    <property type="evidence" value="ECO:0007669"/>
    <property type="project" value="TreeGrafter"/>
</dbReference>
<dbReference type="FunFam" id="3.30.70.60:FF:000002">
    <property type="entry name" value="30S ribosomal protein S6"/>
    <property type="match status" value="1"/>
</dbReference>
<dbReference type="SUPFAM" id="SSF54995">
    <property type="entry name" value="Ribosomal protein S6"/>
    <property type="match status" value="1"/>
</dbReference>
<dbReference type="OrthoDB" id="9812702at2"/>
<evidence type="ECO:0000256" key="2">
    <source>
        <dbReference type="ARBA" id="ARBA00022730"/>
    </source>
</evidence>
<dbReference type="NCBIfam" id="TIGR00166">
    <property type="entry name" value="S6"/>
    <property type="match status" value="1"/>
</dbReference>
<dbReference type="RefSeq" id="WP_075713252.1">
    <property type="nucleotide sequence ID" value="NZ_MJIE01000001.1"/>
</dbReference>
<evidence type="ECO:0000313" key="9">
    <source>
        <dbReference type="EMBL" id="OLR56032.1"/>
    </source>
</evidence>
<dbReference type="PANTHER" id="PTHR21011">
    <property type="entry name" value="MITOCHONDRIAL 28S RIBOSOMAL PROTEIN S6"/>
    <property type="match status" value="1"/>
</dbReference>
<protein>
    <recommendedName>
        <fullName evidence="7 8">Small ribosomal subunit protein bS6</fullName>
    </recommendedName>
</protein>
<dbReference type="Gene3D" id="3.30.70.60">
    <property type="match status" value="1"/>
</dbReference>
<keyword evidence="4 8" id="KW-0689">Ribosomal protein</keyword>
<comment type="function">
    <text evidence="6 8">Binds together with bS18 to 16S ribosomal RNA.</text>
</comment>
<evidence type="ECO:0000256" key="7">
    <source>
        <dbReference type="ARBA" id="ARBA00035294"/>
    </source>
</evidence>
<evidence type="ECO:0000313" key="10">
    <source>
        <dbReference type="Proteomes" id="UP000187404"/>
    </source>
</evidence>
<keyword evidence="5 8" id="KW-0687">Ribonucleoprotein</keyword>
<dbReference type="GO" id="GO:0006412">
    <property type="term" value="P:translation"/>
    <property type="evidence" value="ECO:0007669"/>
    <property type="project" value="UniProtKB-UniRule"/>
</dbReference>
<comment type="similarity">
    <text evidence="1 8">Belongs to the bacterial ribosomal protein bS6 family.</text>
</comment>
<evidence type="ECO:0000256" key="5">
    <source>
        <dbReference type="ARBA" id="ARBA00023274"/>
    </source>
</evidence>
<accession>A0A1Q9JII0</accession>